<evidence type="ECO:0000313" key="2">
    <source>
        <dbReference type="EMBL" id="CAD7224366.1"/>
    </source>
</evidence>
<dbReference type="Gene3D" id="1.25.10.10">
    <property type="entry name" value="Leucine-rich Repeat Variant"/>
    <property type="match status" value="3"/>
</dbReference>
<organism evidence="2">
    <name type="scientific">Cyprideis torosa</name>
    <dbReference type="NCBI Taxonomy" id="163714"/>
    <lineage>
        <taxon>Eukaryota</taxon>
        <taxon>Metazoa</taxon>
        <taxon>Ecdysozoa</taxon>
        <taxon>Arthropoda</taxon>
        <taxon>Crustacea</taxon>
        <taxon>Oligostraca</taxon>
        <taxon>Ostracoda</taxon>
        <taxon>Podocopa</taxon>
        <taxon>Podocopida</taxon>
        <taxon>Cytherocopina</taxon>
        <taxon>Cytheroidea</taxon>
        <taxon>Cytherideidae</taxon>
        <taxon>Cyprideis</taxon>
    </lineage>
</organism>
<dbReference type="AlphaFoldDB" id="A0A7R8ZK09"/>
<evidence type="ECO:0000256" key="1">
    <source>
        <dbReference type="SAM" id="MobiDB-lite"/>
    </source>
</evidence>
<accession>A0A7R8ZK09</accession>
<dbReference type="InterPro" id="IPR011989">
    <property type="entry name" value="ARM-like"/>
</dbReference>
<dbReference type="SUPFAM" id="SSF48371">
    <property type="entry name" value="ARM repeat"/>
    <property type="match status" value="3"/>
</dbReference>
<dbReference type="InterPro" id="IPR016024">
    <property type="entry name" value="ARM-type_fold"/>
</dbReference>
<name>A0A7R8ZK09_9CRUS</name>
<dbReference type="InterPro" id="IPR000225">
    <property type="entry name" value="Armadillo"/>
</dbReference>
<feature type="region of interest" description="Disordered" evidence="1">
    <location>
        <begin position="60"/>
        <end position="79"/>
    </location>
</feature>
<feature type="region of interest" description="Disordered" evidence="1">
    <location>
        <begin position="24"/>
        <end position="50"/>
    </location>
</feature>
<dbReference type="EMBL" id="OB660356">
    <property type="protein sequence ID" value="CAD7224366.1"/>
    <property type="molecule type" value="Genomic_DNA"/>
</dbReference>
<sequence>MIQGPFPPIKCGMDEWQQIVMKQQRPSMGSVSDVESALLTSSSEDESEDEVFLIPIDPEESVPHAPEEEATPASTKKAAELEAKSLADTRNQLIKLVKYVKVGNQTATVIALCSLLEFDLDKDPCQIQLVKDAGAIEVLLNILETDDFRCKVGALMVLRKMKSRKAIRKAKAIPRLIDMMDAPEEVLHGTGSHHKIDNAGYLDEVRTATQALLALMESRTNREILLKSGGIFVLLKLLETTKKEILIPTVAVVQRCAVETNSMTMTTNSSPDDFRLALRSGGMVIQLVRLLNSSSDPALLEQCGFAIARAAEDAETRDLVRQHGGLETLVKLLDKQENTQLLIAVTQALWKCSVSPKNLERIQEVKGVKEVVSLLHHHSETVLINVVGALAEIATVEQNRYYSIGARPDKKTKTRTIFKLDGIKCLVNMLTRSHIPLLVNVAKALGACAQTQEITDTIIELDGVRLLWSLLRNSDPEVQAASSCAIRQCLETRGLNNGATGELVRSLVGGLELLVTRLQSKNDEVVAGICSAVSVIAEDEENLAVLTDHGIVPILAQLTRAQPKGDVLRHYLARAITQCSRFGANRTTFGEHAAVAPLVAFFTTSTDPKVHCAVTTALEQLSLHPSNCIVMHRQGVVSHLLKLCGTSDRRVQDAAANCLQHIRRVTRLHSRAARKSRKTRLK</sequence>
<dbReference type="SMART" id="SM00185">
    <property type="entry name" value="ARM"/>
    <property type="match status" value="12"/>
</dbReference>
<dbReference type="PANTHER" id="PTHR46241">
    <property type="entry name" value="ARMADILLO REPEAT-CONTAINING PROTEIN 4 ARMC4"/>
    <property type="match status" value="1"/>
</dbReference>
<proteinExistence type="predicted"/>
<dbReference type="PANTHER" id="PTHR46241:SF1">
    <property type="entry name" value="OUTER DYNEIN ARM-DOCKING COMPLEX SUBUNIT 2"/>
    <property type="match status" value="1"/>
</dbReference>
<gene>
    <name evidence="2" type="ORF">CTOB1V02_LOCUS2331</name>
</gene>
<dbReference type="OrthoDB" id="1683831at2759"/>
<reference evidence="2" key="1">
    <citation type="submission" date="2020-11" db="EMBL/GenBank/DDBJ databases">
        <authorList>
            <person name="Tran Van P."/>
        </authorList>
    </citation>
    <scope>NUCLEOTIDE SEQUENCE</scope>
</reference>
<protein>
    <submittedName>
        <fullName evidence="2">Uncharacterized protein</fullName>
    </submittedName>
</protein>